<evidence type="ECO:0000313" key="1">
    <source>
        <dbReference type="EMBL" id="SMC40989.1"/>
    </source>
</evidence>
<dbReference type="EMBL" id="FWXZ01000001">
    <property type="protein sequence ID" value="SMC40989.1"/>
    <property type="molecule type" value="Genomic_DNA"/>
</dbReference>
<keyword evidence="1" id="KW-0808">Transferase</keyword>
<protein>
    <submittedName>
        <fullName evidence="1">Dephospho-CoA kinase</fullName>
    </submittedName>
</protein>
<evidence type="ECO:0000313" key="2">
    <source>
        <dbReference type="Proteomes" id="UP000192328"/>
    </source>
</evidence>
<reference evidence="1" key="1">
    <citation type="submission" date="2017-04" db="EMBL/GenBank/DDBJ databases">
        <authorList>
            <person name="Varghese N."/>
            <person name="Submissions S."/>
        </authorList>
    </citation>
    <scope>NUCLEOTIDE SEQUENCE</scope>
    <source>
        <strain evidence="1">WTE2008</strain>
    </source>
</reference>
<sequence>MRVIGITGSIACGKTTVSRELIRQGFPVIDGDKIARELTSSRGPAVESIRSAFGDSYINPDGSMNRRLMGQLVFSDPGARERLDQVMAPFLHHSVMQKIEDVRASGSPLCFLDMPLLYEKGYDRYCDTVWCVWLPEEMQLQRLMKRDGFTRGEALSRMRAVMSSDRKADLAQVVIDNSGSVEDTLSRVSELLETEMNRTRTTARRRRTSAENIAPVNAAAVRRPDPVPSRLSVPDLSGGVERPDSFRRKPAERKASWVLPRWLTAALIALAAVLLVSFTSQLLMNSYLVRQKEKHIEEQQAIDRKYPIMYKDSILASASEFNVSPSLIAAVIMNESSFRPEVESGVGARGLMQLMPDTAEWIAHKLKIDHYSFESMKKPETNIRFGSWYLNYLGSLFNNDPLCVICAYHAGQGEINGWLANPLYSQDGRTLEYDRLPEGPTKLYAGRVIRDYGIYKAKYFTETDPVDPGSAASAAP</sequence>
<keyword evidence="2" id="KW-1185">Reference proteome</keyword>
<comment type="caution">
    <text evidence="1">The sequence shown here is derived from an EMBL/GenBank/DDBJ whole genome shotgun (WGS) entry which is preliminary data.</text>
</comment>
<organism evidence="1 2">
    <name type="scientific">Aristaeella lactis</name>
    <dbReference type="NCBI Taxonomy" id="3046383"/>
    <lineage>
        <taxon>Bacteria</taxon>
        <taxon>Bacillati</taxon>
        <taxon>Bacillota</taxon>
        <taxon>Clostridia</taxon>
        <taxon>Eubacteriales</taxon>
        <taxon>Aristaeellaceae</taxon>
        <taxon>Aristaeella</taxon>
    </lineage>
</organism>
<accession>A0AC61PIT4</accession>
<gene>
    <name evidence="1" type="ORF">SAMN06297397_0723</name>
</gene>
<keyword evidence="1" id="KW-0418">Kinase</keyword>
<name>A0AC61PIT4_9FIRM</name>
<proteinExistence type="predicted"/>
<dbReference type="Proteomes" id="UP000192328">
    <property type="component" value="Unassembled WGS sequence"/>
</dbReference>